<dbReference type="OrthoDB" id="9181866at2"/>
<name>A0A4R6DVF1_9RHOO</name>
<evidence type="ECO:0008006" key="3">
    <source>
        <dbReference type="Google" id="ProtNLM"/>
    </source>
</evidence>
<keyword evidence="2" id="KW-1185">Reference proteome</keyword>
<accession>A0A4R6DVF1</accession>
<dbReference type="RefSeq" id="WP_133592575.1">
    <property type="nucleotide sequence ID" value="NZ_SNVV01000012.1"/>
</dbReference>
<protein>
    <recommendedName>
        <fullName evidence="3">DUF3037 family protein</fullName>
    </recommendedName>
</protein>
<dbReference type="Proteomes" id="UP000295129">
    <property type="component" value="Unassembled WGS sequence"/>
</dbReference>
<comment type="caution">
    <text evidence="1">The sequence shown here is derived from an EMBL/GenBank/DDBJ whole genome shotgun (WGS) entry which is preliminary data.</text>
</comment>
<evidence type="ECO:0000313" key="2">
    <source>
        <dbReference type="Proteomes" id="UP000295129"/>
    </source>
</evidence>
<proteinExistence type="predicted"/>
<dbReference type="AlphaFoldDB" id="A0A4R6DVF1"/>
<sequence length="283" mass="30960">MITALQNLFAASSSGIVQTGTAFNIRCTPDLFTGESFNVGVCVIGTRGERYARVISEPGRLACIYGEDAAHGVVQLAQIAFCEALEGRASPSPNIVFDTPTPIYSLPPLEALDELFVSQVTAAIPLRNDSSARLKTTPTSKVISTIYRLLREKRPEEADEIIPSSPQTVVSTRKGKRAVAIALQPPNGGGVIESAAFGADTIRFHLLDALLDLEWAAEARGLDRLGFFVLRPTGWPENKLHEAEKAIDYVIDRIPTRCRVEVEEDPEVLAERIIDWAWFKRAA</sequence>
<organism evidence="1 2">
    <name type="scientific">Azoarcus indigens</name>
    <dbReference type="NCBI Taxonomy" id="29545"/>
    <lineage>
        <taxon>Bacteria</taxon>
        <taxon>Pseudomonadati</taxon>
        <taxon>Pseudomonadota</taxon>
        <taxon>Betaproteobacteria</taxon>
        <taxon>Rhodocyclales</taxon>
        <taxon>Zoogloeaceae</taxon>
        <taxon>Azoarcus</taxon>
    </lineage>
</organism>
<evidence type="ECO:0000313" key="1">
    <source>
        <dbReference type="EMBL" id="TDN49157.1"/>
    </source>
</evidence>
<reference evidence="1 2" key="1">
    <citation type="submission" date="2019-03" db="EMBL/GenBank/DDBJ databases">
        <title>Genomic Encyclopedia of Type Strains, Phase IV (KMG-IV): sequencing the most valuable type-strain genomes for metagenomic binning, comparative biology and taxonomic classification.</title>
        <authorList>
            <person name="Goeker M."/>
        </authorList>
    </citation>
    <scope>NUCLEOTIDE SEQUENCE [LARGE SCALE GENOMIC DNA]</scope>
    <source>
        <strain evidence="1 2">DSM 12121</strain>
    </source>
</reference>
<dbReference type="EMBL" id="SNVV01000012">
    <property type="protein sequence ID" value="TDN49157.1"/>
    <property type="molecule type" value="Genomic_DNA"/>
</dbReference>
<gene>
    <name evidence="1" type="ORF">C7389_1128</name>
</gene>